<dbReference type="EMBL" id="JAWJWE010000004">
    <property type="protein sequence ID" value="KAK6636118.1"/>
    <property type="molecule type" value="Genomic_DNA"/>
</dbReference>
<evidence type="ECO:0000313" key="2">
    <source>
        <dbReference type="Proteomes" id="UP001372834"/>
    </source>
</evidence>
<name>A0AAN8S7N7_POLSC</name>
<evidence type="ECO:0000313" key="1">
    <source>
        <dbReference type="EMBL" id="KAK6636118.1"/>
    </source>
</evidence>
<dbReference type="Proteomes" id="UP001372834">
    <property type="component" value="Unassembled WGS sequence"/>
</dbReference>
<accession>A0AAN8S7N7</accession>
<organism evidence="1 2">
    <name type="scientific">Polyplax serrata</name>
    <name type="common">Common mouse louse</name>
    <dbReference type="NCBI Taxonomy" id="468196"/>
    <lineage>
        <taxon>Eukaryota</taxon>
        <taxon>Metazoa</taxon>
        <taxon>Ecdysozoa</taxon>
        <taxon>Arthropoda</taxon>
        <taxon>Hexapoda</taxon>
        <taxon>Insecta</taxon>
        <taxon>Pterygota</taxon>
        <taxon>Neoptera</taxon>
        <taxon>Paraneoptera</taxon>
        <taxon>Psocodea</taxon>
        <taxon>Troctomorpha</taxon>
        <taxon>Phthiraptera</taxon>
        <taxon>Anoplura</taxon>
        <taxon>Polyplacidae</taxon>
        <taxon>Polyplax</taxon>
    </lineage>
</organism>
<sequence>MSPELPTRIGEKRTGLKKLSKSSVRSNRLCSMENVTTVKLPTSRLCHIPNTYDKWRVSVENTSLFYRPEAPEAGAFNLWINQNCCDSMPSTATDWTQLDARINRNLFSKYFFLSVSGVSNVLQQGLNTADLIYLARQNSLTKETALTARLESK</sequence>
<comment type="caution">
    <text evidence="1">The sequence shown here is derived from an EMBL/GenBank/DDBJ whole genome shotgun (WGS) entry which is preliminary data.</text>
</comment>
<protein>
    <submittedName>
        <fullName evidence="1">Uncharacterized protein</fullName>
    </submittedName>
</protein>
<gene>
    <name evidence="1" type="ORF">RUM43_009770</name>
</gene>
<reference evidence="1 2" key="1">
    <citation type="submission" date="2023-10" db="EMBL/GenBank/DDBJ databases">
        <title>Genomes of two closely related lineages of the louse Polyplax serrata with different host specificities.</title>
        <authorList>
            <person name="Martinu J."/>
            <person name="Tarabai H."/>
            <person name="Stefka J."/>
            <person name="Hypsa V."/>
        </authorList>
    </citation>
    <scope>NUCLEOTIDE SEQUENCE [LARGE SCALE GENOMIC DNA]</scope>
    <source>
        <strain evidence="1">HR10_N</strain>
    </source>
</reference>
<dbReference type="AlphaFoldDB" id="A0AAN8S7N7"/>
<proteinExistence type="predicted"/>